<dbReference type="EMBL" id="JBHSIW010000007">
    <property type="protein sequence ID" value="MFC4903447.1"/>
    <property type="molecule type" value="Genomic_DNA"/>
</dbReference>
<sequence length="385" mass="40818">MKTIEQLVTEAKTLVQKHHDGTLTLAEAERMNAVSAELKTARDAKAAAGPTAEEREEGERLLRALSVPGRKSDDGEDRRLTRAVFKSAARDLARKAKGSADAFQAKALTVGQYDAPLTLAAPASLGEAPAGLLEQVPTYVFGDRYYSFLKQTTRDLNAAVVAPGALKPTSTIGLSQVRDELAVVAHVSEPVDEYLLADVPSVAEVVGNELLYGLHSELERQFLHGTGSANGELNGILNQSGVQVINTGARPIDRLRSALTALEVQGYRAGVIALHPLDWEKVETATASGSGELLLPYGPTATVDPITRRLWGARVATSTAVNVGEAIVIDPLTVGLATDGNISLNIGQPGDTFNRNQVVFRNEGRFGVMLKQAAGVVRVTLEGAA</sequence>
<evidence type="ECO:0000259" key="2">
    <source>
        <dbReference type="Pfam" id="PF05065"/>
    </source>
</evidence>
<name>A0ABV9THL8_9MICC</name>
<dbReference type="RefSeq" id="WP_277550755.1">
    <property type="nucleotide sequence ID" value="NZ_JARAMH010000004.1"/>
</dbReference>
<dbReference type="InterPro" id="IPR024455">
    <property type="entry name" value="Phage_capsid"/>
</dbReference>
<dbReference type="InterPro" id="IPR054612">
    <property type="entry name" value="Phage_capsid-like_C"/>
</dbReference>
<evidence type="ECO:0000313" key="4">
    <source>
        <dbReference type="Proteomes" id="UP001595797"/>
    </source>
</evidence>
<proteinExistence type="predicted"/>
<accession>A0ABV9THL8</accession>
<evidence type="ECO:0000256" key="1">
    <source>
        <dbReference type="ARBA" id="ARBA00004328"/>
    </source>
</evidence>
<dbReference type="Pfam" id="PF05065">
    <property type="entry name" value="Phage_capsid"/>
    <property type="match status" value="1"/>
</dbReference>
<dbReference type="SUPFAM" id="SSF56563">
    <property type="entry name" value="Major capsid protein gp5"/>
    <property type="match status" value="1"/>
</dbReference>
<organism evidence="3 4">
    <name type="scientific">Kocuria oceani</name>
    <dbReference type="NCBI Taxonomy" id="988827"/>
    <lineage>
        <taxon>Bacteria</taxon>
        <taxon>Bacillati</taxon>
        <taxon>Actinomycetota</taxon>
        <taxon>Actinomycetes</taxon>
        <taxon>Micrococcales</taxon>
        <taxon>Micrococcaceae</taxon>
        <taxon>Kocuria</taxon>
    </lineage>
</organism>
<keyword evidence="4" id="KW-1185">Reference proteome</keyword>
<protein>
    <submittedName>
        <fullName evidence="3">Phage major capsid protein</fullName>
    </submittedName>
</protein>
<gene>
    <name evidence="3" type="ORF">ACFPCS_07690</name>
</gene>
<dbReference type="Gene3D" id="3.30.2400.10">
    <property type="entry name" value="Major capsid protein gp5"/>
    <property type="match status" value="1"/>
</dbReference>
<comment type="caution">
    <text evidence="3">The sequence shown here is derived from an EMBL/GenBank/DDBJ whole genome shotgun (WGS) entry which is preliminary data.</text>
</comment>
<dbReference type="Proteomes" id="UP001595797">
    <property type="component" value="Unassembled WGS sequence"/>
</dbReference>
<evidence type="ECO:0000313" key="3">
    <source>
        <dbReference type="EMBL" id="MFC4903447.1"/>
    </source>
</evidence>
<dbReference type="NCBIfam" id="TIGR01554">
    <property type="entry name" value="major_cap_HK97"/>
    <property type="match status" value="1"/>
</dbReference>
<dbReference type="Gene3D" id="3.30.2320.10">
    <property type="entry name" value="hypothetical protein PF0899 domain"/>
    <property type="match status" value="1"/>
</dbReference>
<comment type="subcellular location">
    <subcellularLocation>
        <location evidence="1">Virion</location>
    </subcellularLocation>
</comment>
<feature type="domain" description="Phage capsid-like C-terminal" evidence="2">
    <location>
        <begin position="143"/>
        <end position="379"/>
    </location>
</feature>
<reference evidence="4" key="1">
    <citation type="journal article" date="2019" name="Int. J. Syst. Evol. Microbiol.">
        <title>The Global Catalogue of Microorganisms (GCM) 10K type strain sequencing project: providing services to taxonomists for standard genome sequencing and annotation.</title>
        <authorList>
            <consortium name="The Broad Institute Genomics Platform"/>
            <consortium name="The Broad Institute Genome Sequencing Center for Infectious Disease"/>
            <person name="Wu L."/>
            <person name="Ma J."/>
        </authorList>
    </citation>
    <scope>NUCLEOTIDE SEQUENCE [LARGE SCALE GENOMIC DNA]</scope>
    <source>
        <strain evidence="4">CGMCC 4.6946</strain>
    </source>
</reference>